<dbReference type="EMBL" id="BAAADG010000006">
    <property type="protein sequence ID" value="GAA0229102.1"/>
    <property type="molecule type" value="Genomic_DNA"/>
</dbReference>
<dbReference type="Proteomes" id="UP001501476">
    <property type="component" value="Unassembled WGS sequence"/>
</dbReference>
<dbReference type="InterPro" id="IPR050678">
    <property type="entry name" value="DNA_Partitioning_ATPase"/>
</dbReference>
<sequence length="261" mass="28864">MMTSEHVRIIAIMNQKGGVGKTTTTVNLGHALAIQGKQVAMIDMDPQGQVATSLGLDNQQLGIDVVLLEGETIDTVKLHARDNLDVVPAGPRLNEFEHLNEGGVERGHRLRKAIEASSLSAYDFVLIDCPPSSGLLGVNAMFASSELIVPVSGDYLSLQGLSRMMQILKRSEEISGHRIRLWLVSTRMQLRRKLTAEVRKRVLKYFPSRVLFTPIRENVALAECPSFGKTIFDYRKKSSGAEDYFSLASDVLERRVADGQE</sequence>
<protein>
    <submittedName>
        <fullName evidence="2">Sporulation initiation inhibitor protein Soj</fullName>
    </submittedName>
</protein>
<keyword evidence="3" id="KW-1185">Reference proteome</keyword>
<dbReference type="Gene3D" id="3.40.50.300">
    <property type="entry name" value="P-loop containing nucleotide triphosphate hydrolases"/>
    <property type="match status" value="1"/>
</dbReference>
<name>A0ABN0TSL1_9GAMM</name>
<dbReference type="InterPro" id="IPR027417">
    <property type="entry name" value="P-loop_NTPase"/>
</dbReference>
<dbReference type="InterPro" id="IPR025669">
    <property type="entry name" value="AAA_dom"/>
</dbReference>
<dbReference type="Pfam" id="PF13614">
    <property type="entry name" value="AAA_31"/>
    <property type="match status" value="1"/>
</dbReference>
<evidence type="ECO:0000313" key="2">
    <source>
        <dbReference type="EMBL" id="GAA0229102.1"/>
    </source>
</evidence>
<feature type="domain" description="AAA" evidence="1">
    <location>
        <begin position="8"/>
        <end position="172"/>
    </location>
</feature>
<dbReference type="PANTHER" id="PTHR13696:SF52">
    <property type="entry name" value="PARA FAMILY PROTEIN CT_582"/>
    <property type="match status" value="1"/>
</dbReference>
<dbReference type="CDD" id="cd02042">
    <property type="entry name" value="ParAB_family"/>
    <property type="match status" value="1"/>
</dbReference>
<dbReference type="RefSeq" id="WP_289244648.1">
    <property type="nucleotide sequence ID" value="NZ_BAAADG010000006.1"/>
</dbReference>
<accession>A0ABN0TSL1</accession>
<dbReference type="SUPFAM" id="SSF52540">
    <property type="entry name" value="P-loop containing nucleoside triphosphate hydrolases"/>
    <property type="match status" value="1"/>
</dbReference>
<dbReference type="PANTHER" id="PTHR13696">
    <property type="entry name" value="P-LOOP CONTAINING NUCLEOSIDE TRIPHOSPHATE HYDROLASE"/>
    <property type="match status" value="1"/>
</dbReference>
<reference evidence="2 3" key="1">
    <citation type="journal article" date="2019" name="Int. J. Syst. Evol. Microbiol.">
        <title>The Global Catalogue of Microorganisms (GCM) 10K type strain sequencing project: providing services to taxonomists for standard genome sequencing and annotation.</title>
        <authorList>
            <consortium name="The Broad Institute Genomics Platform"/>
            <consortium name="The Broad Institute Genome Sequencing Center for Infectious Disease"/>
            <person name="Wu L."/>
            <person name="Ma J."/>
        </authorList>
    </citation>
    <scope>NUCLEOTIDE SEQUENCE [LARGE SCALE GENOMIC DNA]</scope>
    <source>
        <strain evidence="2 3">JCM 6886</strain>
    </source>
</reference>
<proteinExistence type="predicted"/>
<gene>
    <name evidence="2" type="primary">soj_1</name>
    <name evidence="2" type="ORF">GCM10008964_20660</name>
</gene>
<dbReference type="PIRSF" id="PIRSF009320">
    <property type="entry name" value="Nuc_binding_HP_1000"/>
    <property type="match status" value="1"/>
</dbReference>
<evidence type="ECO:0000313" key="3">
    <source>
        <dbReference type="Proteomes" id="UP001501476"/>
    </source>
</evidence>
<organism evidence="2 3">
    <name type="scientific">Methylophaga marina</name>
    <dbReference type="NCBI Taxonomy" id="45495"/>
    <lineage>
        <taxon>Bacteria</taxon>
        <taxon>Pseudomonadati</taxon>
        <taxon>Pseudomonadota</taxon>
        <taxon>Gammaproteobacteria</taxon>
        <taxon>Thiotrichales</taxon>
        <taxon>Piscirickettsiaceae</taxon>
        <taxon>Methylophaga</taxon>
    </lineage>
</organism>
<comment type="caution">
    <text evidence="2">The sequence shown here is derived from an EMBL/GenBank/DDBJ whole genome shotgun (WGS) entry which is preliminary data.</text>
</comment>
<evidence type="ECO:0000259" key="1">
    <source>
        <dbReference type="Pfam" id="PF13614"/>
    </source>
</evidence>